<keyword evidence="2" id="KW-1185">Reference proteome</keyword>
<dbReference type="Proteomes" id="UP000478052">
    <property type="component" value="Unassembled WGS sequence"/>
</dbReference>
<proteinExistence type="predicted"/>
<protein>
    <submittedName>
        <fullName evidence="1">Protein ALP1-like</fullName>
    </submittedName>
</protein>
<dbReference type="OrthoDB" id="6748622at2759"/>
<reference evidence="1 2" key="1">
    <citation type="submission" date="2019-08" db="EMBL/GenBank/DDBJ databases">
        <title>Whole genome of Aphis craccivora.</title>
        <authorList>
            <person name="Voronova N.V."/>
            <person name="Shulinski R.S."/>
            <person name="Bandarenka Y.V."/>
            <person name="Zhorov D.G."/>
            <person name="Warner D."/>
        </authorList>
    </citation>
    <scope>NUCLEOTIDE SEQUENCE [LARGE SCALE GENOMIC DNA]</scope>
    <source>
        <strain evidence="1">180601</strain>
        <tissue evidence="1">Whole Body</tissue>
    </source>
</reference>
<comment type="caution">
    <text evidence="1">The sequence shown here is derived from an EMBL/GenBank/DDBJ whole genome shotgun (WGS) entry which is preliminary data.</text>
</comment>
<dbReference type="EMBL" id="VUJU01004855">
    <property type="protein sequence ID" value="KAF0753030.1"/>
    <property type="molecule type" value="Genomic_DNA"/>
</dbReference>
<sequence>MTRSTSKLKSNKTGKEFVNYLINSLPVEAIVSDYQFKSKDTPRKEKLVVYAVTNAMKAKRKIGMGCKGKRKRVTKNNSMLAAKKKRTSKKKNSGKRLILIPGQSEGVVPLIPIFAGLSALGSLMSGDRFRPKTQDIIKYVRKLKINHFRGVFSRDSLPKKPHVVECGILNLNISSGDGSHWVAYWQNKYKFHTFEFCLEEGCYEIEDINNKIAKELSQINNNYGTQLTFSVRIDPVDFRTYIKCNGILHFNISHSIAPVFGFKKMRCGPFHEARRSD</sequence>
<evidence type="ECO:0000313" key="1">
    <source>
        <dbReference type="EMBL" id="KAF0753030.1"/>
    </source>
</evidence>
<accession>A0A6G0YC34</accession>
<evidence type="ECO:0000313" key="2">
    <source>
        <dbReference type="Proteomes" id="UP000478052"/>
    </source>
</evidence>
<name>A0A6G0YC34_APHCR</name>
<gene>
    <name evidence="1" type="ORF">FWK35_00006462</name>
</gene>
<organism evidence="1 2">
    <name type="scientific">Aphis craccivora</name>
    <name type="common">Cowpea aphid</name>
    <dbReference type="NCBI Taxonomy" id="307492"/>
    <lineage>
        <taxon>Eukaryota</taxon>
        <taxon>Metazoa</taxon>
        <taxon>Ecdysozoa</taxon>
        <taxon>Arthropoda</taxon>
        <taxon>Hexapoda</taxon>
        <taxon>Insecta</taxon>
        <taxon>Pterygota</taxon>
        <taxon>Neoptera</taxon>
        <taxon>Paraneoptera</taxon>
        <taxon>Hemiptera</taxon>
        <taxon>Sternorrhyncha</taxon>
        <taxon>Aphidomorpha</taxon>
        <taxon>Aphidoidea</taxon>
        <taxon>Aphididae</taxon>
        <taxon>Aphidini</taxon>
        <taxon>Aphis</taxon>
        <taxon>Aphis</taxon>
    </lineage>
</organism>
<dbReference type="AlphaFoldDB" id="A0A6G0YC34"/>